<gene>
    <name evidence="1" type="ORF">PWJ81_07980</name>
</gene>
<reference evidence="1 2" key="1">
    <citation type="submission" date="2023-02" db="EMBL/GenBank/DDBJ databases">
        <title>Defining the Infant Male Urobiome and Moving Towards Mechanisms in Urobiome Research.</title>
        <authorList>
            <person name="Reasoner S."/>
            <person name="Flores V."/>
            <person name="Van Horn G."/>
            <person name="Morales G."/>
            <person name="Peard L."/>
            <person name="Abelson B."/>
            <person name="Manuel C."/>
            <person name="Lee J."/>
            <person name="Baker B."/>
            <person name="Williams T."/>
            <person name="Schmitz J."/>
            <person name="Clayton D."/>
            <person name="Hadjifrangiskou M."/>
        </authorList>
    </citation>
    <scope>NUCLEOTIDE SEQUENCE [LARGE SCALE GENOMIC DNA]</scope>
    <source>
        <strain evidence="1 2">AS1053</strain>
    </source>
</reference>
<comment type="caution">
    <text evidence="1">The sequence shown here is derived from an EMBL/GenBank/DDBJ whole genome shotgun (WGS) entry which is preliminary data.</text>
</comment>
<accession>A0ABT5V8R4</accession>
<keyword evidence="1" id="KW-0255">Endonuclease</keyword>
<name>A0ABT5V8R4_9ACTO</name>
<evidence type="ECO:0000313" key="2">
    <source>
        <dbReference type="Proteomes" id="UP001219297"/>
    </source>
</evidence>
<keyword evidence="1" id="KW-0540">Nuclease</keyword>
<protein>
    <submittedName>
        <fullName evidence="1">Endonuclease</fullName>
    </submittedName>
</protein>
<proteinExistence type="predicted"/>
<organism evidence="1 2">
    <name type="scientific">Actinotignum sanguinis</name>
    <dbReference type="NCBI Taxonomy" id="1445614"/>
    <lineage>
        <taxon>Bacteria</taxon>
        <taxon>Bacillati</taxon>
        <taxon>Actinomycetota</taxon>
        <taxon>Actinomycetes</taxon>
        <taxon>Actinomycetales</taxon>
        <taxon>Actinomycetaceae</taxon>
        <taxon>Actinotignum</taxon>
    </lineage>
</organism>
<keyword evidence="1" id="KW-0378">Hydrolase</keyword>
<dbReference type="GO" id="GO:0004519">
    <property type="term" value="F:endonuclease activity"/>
    <property type="evidence" value="ECO:0007669"/>
    <property type="project" value="UniProtKB-KW"/>
</dbReference>
<dbReference type="RefSeq" id="WP_274736466.1">
    <property type="nucleotide sequence ID" value="NZ_CAMXYX010000006.1"/>
</dbReference>
<dbReference type="Proteomes" id="UP001219297">
    <property type="component" value="Unassembled WGS sequence"/>
</dbReference>
<evidence type="ECO:0000313" key="1">
    <source>
        <dbReference type="EMBL" id="MDE1657005.1"/>
    </source>
</evidence>
<sequence length="265" mass="29585">MANQNRYAQLISWVFHQHYEIGDTEVLWERHELIEAAQDLGVAVPKNLGDVIYYVRFGAPMPAEVAQEAPDGKEWVIRGRGQGKYAFRLVNRIRITPNPALAVIKLPDATPEIVSSAALGDEQALLALVRYNRLIDIFLGVAAYSLQNHLRTSVTGIGQVETDEVYVGVDSHGRQYVIPVQAKGHQDDIGITQTEQDIALCSEKWPHLVCRAVSVKFVSGKRLAIFELTVQNDEIRVLREAHYDLVPAHDISPDDLLQYEHTAAG</sequence>
<keyword evidence="2" id="KW-1185">Reference proteome</keyword>
<dbReference type="EMBL" id="JARBHI010000020">
    <property type="protein sequence ID" value="MDE1657005.1"/>
    <property type="molecule type" value="Genomic_DNA"/>
</dbReference>